<reference evidence="8 11" key="2">
    <citation type="submission" date="2020-08" db="EMBL/GenBank/DDBJ databases">
        <title>Sequencing the genomes of 1000 actinobacteria strains.</title>
        <authorList>
            <person name="Klenk H.-P."/>
        </authorList>
    </citation>
    <scope>NUCLEOTIDE SEQUENCE [LARGE SCALE GENOMIC DNA]</scope>
    <source>
        <strain evidence="8 11">DSM 22242</strain>
    </source>
</reference>
<organism evidence="8 11">
    <name type="scientific">Parvibacter caecicola</name>
    <dbReference type="NCBI Taxonomy" id="747645"/>
    <lineage>
        <taxon>Bacteria</taxon>
        <taxon>Bacillati</taxon>
        <taxon>Actinomycetota</taxon>
        <taxon>Coriobacteriia</taxon>
        <taxon>Coriobacteriales</taxon>
        <taxon>Coriobacteriaceae</taxon>
        <taxon>Parvibacter</taxon>
    </lineage>
</organism>
<comment type="caution">
    <text evidence="8">The sequence shown here is derived from an EMBL/GenBank/DDBJ whole genome shotgun (WGS) entry which is preliminary data.</text>
</comment>
<evidence type="ECO:0000256" key="6">
    <source>
        <dbReference type="SAM" id="MobiDB-lite"/>
    </source>
</evidence>
<dbReference type="SUPFAM" id="SSF88659">
    <property type="entry name" value="Sigma3 and sigma4 domains of RNA polymerase sigma factors"/>
    <property type="match status" value="1"/>
</dbReference>
<evidence type="ECO:0000313" key="10">
    <source>
        <dbReference type="Proteomes" id="UP000309454"/>
    </source>
</evidence>
<dbReference type="GO" id="GO:0016987">
    <property type="term" value="F:sigma factor activity"/>
    <property type="evidence" value="ECO:0007669"/>
    <property type="project" value="UniProtKB-KW"/>
</dbReference>
<dbReference type="InterPro" id="IPR013325">
    <property type="entry name" value="RNA_pol_sigma_r2"/>
</dbReference>
<dbReference type="EMBL" id="SSTM01000003">
    <property type="protein sequence ID" value="TJW10833.1"/>
    <property type="molecule type" value="Genomic_DNA"/>
</dbReference>
<evidence type="ECO:0000256" key="3">
    <source>
        <dbReference type="ARBA" id="ARBA00023082"/>
    </source>
</evidence>
<dbReference type="Proteomes" id="UP000530850">
    <property type="component" value="Unassembled WGS sequence"/>
</dbReference>
<evidence type="ECO:0000256" key="4">
    <source>
        <dbReference type="ARBA" id="ARBA00023125"/>
    </source>
</evidence>
<keyword evidence="10" id="KW-1185">Reference proteome</keyword>
<dbReference type="EMBL" id="JACHYA010000003">
    <property type="protein sequence ID" value="MBB3171371.1"/>
    <property type="molecule type" value="Genomic_DNA"/>
</dbReference>
<dbReference type="InterPro" id="IPR039425">
    <property type="entry name" value="RNA_pol_sigma-70-like"/>
</dbReference>
<keyword evidence="3" id="KW-0731">Sigma factor</keyword>
<dbReference type="Pfam" id="PF04542">
    <property type="entry name" value="Sigma70_r2"/>
    <property type="match status" value="1"/>
</dbReference>
<dbReference type="Pfam" id="PF08281">
    <property type="entry name" value="Sigma70_r4_2"/>
    <property type="match status" value="1"/>
</dbReference>
<protein>
    <submittedName>
        <fullName evidence="9">RNA polymerase sigma factor</fullName>
    </submittedName>
    <submittedName>
        <fullName evidence="8">RNA polymerase sigma-70 factor (ECF subfamily)</fullName>
    </submittedName>
</protein>
<feature type="domain" description="HTH luxR-type" evidence="7">
    <location>
        <begin position="120"/>
        <end position="147"/>
    </location>
</feature>
<dbReference type="Proteomes" id="UP000309454">
    <property type="component" value="Unassembled WGS sequence"/>
</dbReference>
<comment type="similarity">
    <text evidence="1">Belongs to the sigma-70 factor family. ECF subfamily.</text>
</comment>
<dbReference type="InterPro" id="IPR014284">
    <property type="entry name" value="RNA_pol_sigma-70_dom"/>
</dbReference>
<dbReference type="InterPro" id="IPR013249">
    <property type="entry name" value="RNA_pol_sigma70_r4_t2"/>
</dbReference>
<evidence type="ECO:0000256" key="5">
    <source>
        <dbReference type="ARBA" id="ARBA00023163"/>
    </source>
</evidence>
<evidence type="ECO:0000256" key="1">
    <source>
        <dbReference type="ARBA" id="ARBA00010641"/>
    </source>
</evidence>
<accession>A0A3N0ABN8</accession>
<sequence>MDARAFTEQYRTIYQDLYRFALYTMRNPHDAEDAVSEAVLAGYTGMEGLRKDEAFKSWMFTITANVCRKKLRQQPPEPIDQVPEQPDDGPDAATALAVRQLFGQLPDEERVIVAMAVFGGYSSKEVGALLNLNPNTVRSKHKRALAKLAGQLKDVS</sequence>
<dbReference type="Gene3D" id="1.10.10.10">
    <property type="entry name" value="Winged helix-like DNA-binding domain superfamily/Winged helix DNA-binding domain"/>
    <property type="match status" value="1"/>
</dbReference>
<gene>
    <name evidence="9" type="ORF">E5982_06070</name>
    <name evidence="8" type="ORF">FHR31_001189</name>
</gene>
<dbReference type="GO" id="GO:0006352">
    <property type="term" value="P:DNA-templated transcription initiation"/>
    <property type="evidence" value="ECO:0007669"/>
    <property type="project" value="InterPro"/>
</dbReference>
<dbReference type="SUPFAM" id="SSF88946">
    <property type="entry name" value="Sigma2 domain of RNA polymerase sigma factors"/>
    <property type="match status" value="1"/>
</dbReference>
<dbReference type="InterPro" id="IPR036388">
    <property type="entry name" value="WH-like_DNA-bd_sf"/>
</dbReference>
<keyword evidence="5" id="KW-0804">Transcription</keyword>
<feature type="region of interest" description="Disordered" evidence="6">
    <location>
        <begin position="72"/>
        <end position="91"/>
    </location>
</feature>
<dbReference type="GeneID" id="93356159"/>
<dbReference type="PROSITE" id="PS00622">
    <property type="entry name" value="HTH_LUXR_1"/>
    <property type="match status" value="1"/>
</dbReference>
<dbReference type="InterPro" id="IPR013324">
    <property type="entry name" value="RNA_pol_sigma_r3/r4-like"/>
</dbReference>
<dbReference type="GO" id="GO:0003677">
    <property type="term" value="F:DNA binding"/>
    <property type="evidence" value="ECO:0007669"/>
    <property type="project" value="UniProtKB-KW"/>
</dbReference>
<evidence type="ECO:0000259" key="7">
    <source>
        <dbReference type="PROSITE" id="PS00622"/>
    </source>
</evidence>
<dbReference type="RefSeq" id="WP_123184861.1">
    <property type="nucleotide sequence ID" value="NZ_CANPEU010000024.1"/>
</dbReference>
<dbReference type="PANTHER" id="PTHR43133:SF8">
    <property type="entry name" value="RNA POLYMERASE SIGMA FACTOR HI_1459-RELATED"/>
    <property type="match status" value="1"/>
</dbReference>
<dbReference type="InterPro" id="IPR007627">
    <property type="entry name" value="RNA_pol_sigma70_r2"/>
</dbReference>
<proteinExistence type="inferred from homology"/>
<keyword evidence="2" id="KW-0805">Transcription regulation</keyword>
<dbReference type="PANTHER" id="PTHR43133">
    <property type="entry name" value="RNA POLYMERASE ECF-TYPE SIGMA FACTO"/>
    <property type="match status" value="1"/>
</dbReference>
<evidence type="ECO:0000256" key="2">
    <source>
        <dbReference type="ARBA" id="ARBA00023015"/>
    </source>
</evidence>
<keyword evidence="4" id="KW-0238">DNA-binding</keyword>
<dbReference type="AlphaFoldDB" id="A0A3N0ABN8"/>
<dbReference type="NCBIfam" id="TIGR02937">
    <property type="entry name" value="sigma70-ECF"/>
    <property type="match status" value="1"/>
</dbReference>
<dbReference type="Gene3D" id="1.10.1740.10">
    <property type="match status" value="1"/>
</dbReference>
<dbReference type="InterPro" id="IPR000792">
    <property type="entry name" value="Tscrpt_reg_LuxR_C"/>
</dbReference>
<reference evidence="9 10" key="1">
    <citation type="submission" date="2019-04" db="EMBL/GenBank/DDBJ databases">
        <title>Microbes associate with the intestines of laboratory mice.</title>
        <authorList>
            <person name="Navarre W."/>
            <person name="Wong E."/>
            <person name="Huang K.C."/>
            <person name="Tropini C."/>
            <person name="Ng K."/>
            <person name="Yu B."/>
        </authorList>
    </citation>
    <scope>NUCLEOTIDE SEQUENCE [LARGE SCALE GENOMIC DNA]</scope>
    <source>
        <strain evidence="9 10">NM48_B13</strain>
    </source>
</reference>
<dbReference type="OrthoDB" id="9803470at2"/>
<evidence type="ECO:0000313" key="11">
    <source>
        <dbReference type="Proteomes" id="UP000530850"/>
    </source>
</evidence>
<dbReference type="CDD" id="cd06171">
    <property type="entry name" value="Sigma70_r4"/>
    <property type="match status" value="1"/>
</dbReference>
<evidence type="ECO:0000313" key="9">
    <source>
        <dbReference type="EMBL" id="TJW10833.1"/>
    </source>
</evidence>
<name>A0A3N0ABN8_9ACTN</name>
<evidence type="ECO:0000313" key="8">
    <source>
        <dbReference type="EMBL" id="MBB3171371.1"/>
    </source>
</evidence>